<comment type="caution">
    <text evidence="5">The sequence shown here is derived from an EMBL/GenBank/DDBJ whole genome shotgun (WGS) entry which is preliminary data.</text>
</comment>
<accession>A0ABQ4NDN1</accession>
<dbReference type="PROSITE" id="PS50995">
    <property type="entry name" value="HTH_MARR_2"/>
    <property type="match status" value="1"/>
</dbReference>
<evidence type="ECO:0000256" key="3">
    <source>
        <dbReference type="ARBA" id="ARBA00023163"/>
    </source>
</evidence>
<name>A0ABQ4NDN1_9BACL</name>
<dbReference type="PRINTS" id="PR00598">
    <property type="entry name" value="HTHMARR"/>
</dbReference>
<dbReference type="EMBL" id="BOVJ01000174">
    <property type="protein sequence ID" value="GIQ66343.1"/>
    <property type="molecule type" value="Genomic_DNA"/>
</dbReference>
<evidence type="ECO:0000313" key="5">
    <source>
        <dbReference type="EMBL" id="GIQ66343.1"/>
    </source>
</evidence>
<evidence type="ECO:0000256" key="1">
    <source>
        <dbReference type="ARBA" id="ARBA00023015"/>
    </source>
</evidence>
<protein>
    <submittedName>
        <fullName evidence="5">MarR family transcriptional regulator</fullName>
    </submittedName>
</protein>
<dbReference type="Gene3D" id="1.10.10.10">
    <property type="entry name" value="Winged helix-like DNA-binding domain superfamily/Winged helix DNA-binding domain"/>
    <property type="match status" value="1"/>
</dbReference>
<dbReference type="SUPFAM" id="SSF46785">
    <property type="entry name" value="Winged helix' DNA-binding domain"/>
    <property type="match status" value="1"/>
</dbReference>
<dbReference type="PANTHER" id="PTHR42756:SF1">
    <property type="entry name" value="TRANSCRIPTIONAL REPRESSOR OF EMRAB OPERON"/>
    <property type="match status" value="1"/>
</dbReference>
<gene>
    <name evidence="5" type="ORF">PACILC2_49110</name>
</gene>
<sequence length="152" mass="17256">MDWRHAHLNRIIARTVKLHHSLVQQMLSEFDLHPGQPPLLLALGRQDGRSQNELAQELRITPATLTMMVKRMEKNGLLVRRTDPQDLRVSRVSLTDKGRQALSAAREALEKLEEAAFVGFAPEEKELLRSLMLRVYENLAACEQAMQPSPPS</sequence>
<dbReference type="InterPro" id="IPR000835">
    <property type="entry name" value="HTH_MarR-typ"/>
</dbReference>
<dbReference type="InterPro" id="IPR036388">
    <property type="entry name" value="WH-like_DNA-bd_sf"/>
</dbReference>
<dbReference type="CDD" id="cd00090">
    <property type="entry name" value="HTH_ARSR"/>
    <property type="match status" value="1"/>
</dbReference>
<keyword evidence="1" id="KW-0805">Transcription regulation</keyword>
<proteinExistence type="predicted"/>
<evidence type="ECO:0000259" key="4">
    <source>
        <dbReference type="PROSITE" id="PS50995"/>
    </source>
</evidence>
<dbReference type="InterPro" id="IPR036390">
    <property type="entry name" value="WH_DNA-bd_sf"/>
</dbReference>
<dbReference type="SMART" id="SM00347">
    <property type="entry name" value="HTH_MARR"/>
    <property type="match status" value="1"/>
</dbReference>
<dbReference type="PANTHER" id="PTHR42756">
    <property type="entry name" value="TRANSCRIPTIONAL REGULATOR, MARR"/>
    <property type="match status" value="1"/>
</dbReference>
<evidence type="ECO:0000256" key="2">
    <source>
        <dbReference type="ARBA" id="ARBA00023125"/>
    </source>
</evidence>
<dbReference type="Pfam" id="PF12802">
    <property type="entry name" value="MarR_2"/>
    <property type="match status" value="1"/>
</dbReference>
<evidence type="ECO:0000313" key="6">
    <source>
        <dbReference type="Proteomes" id="UP000680304"/>
    </source>
</evidence>
<keyword evidence="6" id="KW-1185">Reference proteome</keyword>
<keyword evidence="2" id="KW-0238">DNA-binding</keyword>
<dbReference type="InterPro" id="IPR011991">
    <property type="entry name" value="ArsR-like_HTH"/>
</dbReference>
<feature type="domain" description="HTH marR-type" evidence="4">
    <location>
        <begin position="5"/>
        <end position="137"/>
    </location>
</feature>
<reference evidence="5 6" key="1">
    <citation type="submission" date="2021-04" db="EMBL/GenBank/DDBJ databases">
        <title>Draft genome sequence of Paenibacillus cisolokensis, LC2-13A.</title>
        <authorList>
            <person name="Uke A."/>
            <person name="Chhe C."/>
            <person name="Baramee S."/>
            <person name="Kosugi A."/>
        </authorList>
    </citation>
    <scope>NUCLEOTIDE SEQUENCE [LARGE SCALE GENOMIC DNA]</scope>
    <source>
        <strain evidence="5 6">LC2-13A</strain>
    </source>
</reference>
<dbReference type="Proteomes" id="UP000680304">
    <property type="component" value="Unassembled WGS sequence"/>
</dbReference>
<organism evidence="5 6">
    <name type="scientific">Paenibacillus cisolokensis</name>
    <dbReference type="NCBI Taxonomy" id="1658519"/>
    <lineage>
        <taxon>Bacteria</taxon>
        <taxon>Bacillati</taxon>
        <taxon>Bacillota</taxon>
        <taxon>Bacilli</taxon>
        <taxon>Bacillales</taxon>
        <taxon>Paenibacillaceae</taxon>
        <taxon>Paenibacillus</taxon>
    </lineage>
</organism>
<keyword evidence="3" id="KW-0804">Transcription</keyword>
<dbReference type="RefSeq" id="WP_244863739.1">
    <property type="nucleotide sequence ID" value="NZ_BOVJ01000174.1"/>
</dbReference>